<organism evidence="2">
    <name type="scientific">hydrothermal vent metagenome</name>
    <dbReference type="NCBI Taxonomy" id="652676"/>
    <lineage>
        <taxon>unclassified sequences</taxon>
        <taxon>metagenomes</taxon>
        <taxon>ecological metagenomes</taxon>
    </lineage>
</organism>
<sequence length="578" mass="62774">MVAVSIRQTNDVPMLSIEVDGVELPSTIPVSTVEIIYKTNRIPFARIKINDGLVADGDFPYSSGDYFIPGKELSIVAGYRDEVAPLFTGLVLSQRIVVRSNQSYLVIECRDPAIKMALSKKNRYYDEQTDSDIAETLISEYGLTADITSSEVVHPQLMQYQSSDWDFMISRLESSGQLCVVEDGTVQSYIPNLDADANIDIVFGDTLIAFDAEFDARSQSAAVTSLSWNPADQNLQEVDAVEVAWQNNSDLNTDDMTSATEHEVDLLMHGGSLASDALQSWADGALVRSRLAASRGRARFRGVTEIRLGDTVQLSEISSRFNGKVHTTGVRHEFSNNNWTTDIEFGLSRKTHAEKFNISQLPAAGLTPSISGLHIGVVTQLADDPAAENRVKVKIPIAGMNEQGVWARVSTLDAGSDRGTFFRPELDDEVVLGFFHDDPAQPVMLGMLHSSAKAPPIEPSEDNHEKAYVSREGLRFHFDDDQKVITLETPGANKIVLSDADGGILLEDQNGNKIELNGDGVFITSANELNVSASTDLKLEAVNAEIKASAELKADGGASAELSSSGMLTVKGSLVQIN</sequence>
<dbReference type="InterPro" id="IPR037026">
    <property type="entry name" value="Vgr_OB-fold_dom_sf"/>
</dbReference>
<dbReference type="Pfam" id="PF04717">
    <property type="entry name" value="Phage_base_V"/>
    <property type="match status" value="1"/>
</dbReference>
<feature type="domain" description="Gp5/Type VI secretion system Vgr protein OB-fold" evidence="1">
    <location>
        <begin position="375"/>
        <end position="449"/>
    </location>
</feature>
<dbReference type="Gene3D" id="2.40.50.230">
    <property type="entry name" value="Gp5 N-terminal domain"/>
    <property type="match status" value="1"/>
</dbReference>
<dbReference type="AlphaFoldDB" id="A0A3B1AHN8"/>
<name>A0A3B1AHN8_9ZZZZ</name>
<dbReference type="InterPro" id="IPR006531">
    <property type="entry name" value="Gp5/Vgr_OB"/>
</dbReference>
<dbReference type="EMBL" id="UOFS01000048">
    <property type="protein sequence ID" value="VAX01201.1"/>
    <property type="molecule type" value="Genomic_DNA"/>
</dbReference>
<evidence type="ECO:0000313" key="2">
    <source>
        <dbReference type="EMBL" id="VAX01201.1"/>
    </source>
</evidence>
<dbReference type="Gene3D" id="3.55.50.10">
    <property type="entry name" value="Baseplate protein-like domains"/>
    <property type="match status" value="1"/>
</dbReference>
<evidence type="ECO:0000259" key="1">
    <source>
        <dbReference type="Pfam" id="PF04717"/>
    </source>
</evidence>
<dbReference type="SUPFAM" id="SSF69279">
    <property type="entry name" value="Phage tail proteins"/>
    <property type="match status" value="1"/>
</dbReference>
<dbReference type="SUPFAM" id="SSF69255">
    <property type="entry name" value="gp5 N-terminal domain-like"/>
    <property type="match status" value="1"/>
</dbReference>
<gene>
    <name evidence="2" type="ORF">MNBD_GAMMA22-3083</name>
</gene>
<proteinExistence type="predicted"/>
<protein>
    <submittedName>
        <fullName evidence="2">VgrG protein</fullName>
    </submittedName>
</protein>
<dbReference type="InterPro" id="IPR006533">
    <property type="entry name" value="T6SS_Vgr_RhsGE"/>
</dbReference>
<reference evidence="2" key="1">
    <citation type="submission" date="2018-06" db="EMBL/GenBank/DDBJ databases">
        <authorList>
            <person name="Zhirakovskaya E."/>
        </authorList>
    </citation>
    <scope>NUCLEOTIDE SEQUENCE</scope>
</reference>
<dbReference type="NCBIfam" id="TIGR01646">
    <property type="entry name" value="vgr_GE"/>
    <property type="match status" value="1"/>
</dbReference>
<accession>A0A3B1AHN8</accession>